<dbReference type="Pfam" id="PF01063">
    <property type="entry name" value="Aminotran_4"/>
    <property type="match status" value="1"/>
</dbReference>
<comment type="pathway">
    <text evidence="7">Cofactor biosynthesis; tetrahydrofolate biosynthesis; 4-aminobenzoate from chorismate: step 2/2.</text>
</comment>
<dbReference type="GO" id="GO:0030170">
    <property type="term" value="F:pyridoxal phosphate binding"/>
    <property type="evidence" value="ECO:0007669"/>
    <property type="project" value="InterPro"/>
</dbReference>
<accession>A0A7G1Q9F7</accession>
<dbReference type="RefSeq" id="WP_197743662.1">
    <property type="nucleotide sequence ID" value="NZ_LR778175.1"/>
</dbReference>
<dbReference type="InterPro" id="IPR043131">
    <property type="entry name" value="BCAT-like_N"/>
</dbReference>
<evidence type="ECO:0000256" key="2">
    <source>
        <dbReference type="ARBA" id="ARBA00009320"/>
    </source>
</evidence>
<dbReference type="Proteomes" id="UP000516072">
    <property type="component" value="Chromosome"/>
</dbReference>
<sequence>MFFSEKTLINGRPSSKVSFSDRGFQYGDGLFETIAVYKGKIPFYDFHLNRLKISCHRLKLSIPDLKSLDEEIKELCSEVSQGVLKIILTRGISEQRGYRIPHNEKPTRVLSIYPWPNYPIDFFKYGITLRICATTLGHNPMLSGIKHLNRLEQILARSEWNDPQIPEGVMLDSRGQVISGTMSNIFIFISDYLQTPDLNNCGVAGVMREFILQKASTLGIKTIVKPINLDDLKQAEEMFVCNSLIGLWPVRYLEEISSYPVSTKTRNIQNFIQMWIESYE</sequence>
<dbReference type="Gene3D" id="3.30.470.10">
    <property type="match status" value="1"/>
</dbReference>
<dbReference type="EMBL" id="LR778175">
    <property type="protein sequence ID" value="CAB1275926.1"/>
    <property type="molecule type" value="Genomic_DNA"/>
</dbReference>
<dbReference type="CDD" id="cd01559">
    <property type="entry name" value="ADCL_like"/>
    <property type="match status" value="1"/>
</dbReference>
<organism evidence="13 14">
    <name type="scientific">Candidatus Nitrosacidococcus tergens</name>
    <dbReference type="NCBI Taxonomy" id="553981"/>
    <lineage>
        <taxon>Bacteria</taxon>
        <taxon>Pseudomonadati</taxon>
        <taxon>Pseudomonadota</taxon>
        <taxon>Gammaproteobacteria</taxon>
        <taxon>Chromatiales</taxon>
        <taxon>Chromatiaceae</taxon>
        <taxon>Candidatus Nitrosacidococcus</taxon>
    </lineage>
</organism>
<dbReference type="NCBIfam" id="NF004761">
    <property type="entry name" value="PRK06092.1"/>
    <property type="match status" value="1"/>
</dbReference>
<comment type="similarity">
    <text evidence="2">Belongs to the class-IV pyridoxal-phosphate-dependent aminotransferase family.</text>
</comment>
<dbReference type="GO" id="GO:0046656">
    <property type="term" value="P:folic acid biosynthetic process"/>
    <property type="evidence" value="ECO:0007669"/>
    <property type="project" value="UniProtKB-KW"/>
</dbReference>
<keyword evidence="5" id="KW-0289">Folate biosynthesis</keyword>
<comment type="subunit">
    <text evidence="3">Homodimer.</text>
</comment>
<comment type="cofactor">
    <cofactor evidence="1">
        <name>pyridoxal 5'-phosphate</name>
        <dbReference type="ChEBI" id="CHEBI:597326"/>
    </cofactor>
</comment>
<dbReference type="InterPro" id="IPR036038">
    <property type="entry name" value="Aminotransferase-like"/>
</dbReference>
<dbReference type="EC" id="4.1.3.38" evidence="8 12"/>
<keyword evidence="4" id="KW-0663">Pyridoxal phosphate</keyword>
<dbReference type="InterPro" id="IPR043132">
    <property type="entry name" value="BCAT-like_C"/>
</dbReference>
<dbReference type="InterPro" id="IPR017824">
    <property type="entry name" value="Aminodeoxychorismate_lyase_IV"/>
</dbReference>
<gene>
    <name evidence="13" type="ORF">NSCAC_0912</name>
</gene>
<dbReference type="PANTHER" id="PTHR42743">
    <property type="entry name" value="AMINO-ACID AMINOTRANSFERASE"/>
    <property type="match status" value="1"/>
</dbReference>
<evidence type="ECO:0000256" key="4">
    <source>
        <dbReference type="ARBA" id="ARBA00022898"/>
    </source>
</evidence>
<evidence type="ECO:0000313" key="14">
    <source>
        <dbReference type="Proteomes" id="UP000516072"/>
    </source>
</evidence>
<keyword evidence="6 13" id="KW-0456">Lyase</keyword>
<dbReference type="AlphaFoldDB" id="A0A7G1Q9F7"/>
<evidence type="ECO:0000256" key="7">
    <source>
        <dbReference type="ARBA" id="ARBA00035633"/>
    </source>
</evidence>
<evidence type="ECO:0000256" key="10">
    <source>
        <dbReference type="ARBA" id="ARBA00054027"/>
    </source>
</evidence>
<dbReference type="InterPro" id="IPR050571">
    <property type="entry name" value="Class-IV_PLP-Dep_Aminotrnsfr"/>
</dbReference>
<comment type="catalytic activity">
    <reaction evidence="9">
        <text>4-amino-4-deoxychorismate = 4-aminobenzoate + pyruvate + H(+)</text>
        <dbReference type="Rhea" id="RHEA:16201"/>
        <dbReference type="ChEBI" id="CHEBI:15361"/>
        <dbReference type="ChEBI" id="CHEBI:15378"/>
        <dbReference type="ChEBI" id="CHEBI:17836"/>
        <dbReference type="ChEBI" id="CHEBI:58406"/>
        <dbReference type="EC" id="4.1.3.38"/>
    </reaction>
</comment>
<evidence type="ECO:0000256" key="12">
    <source>
        <dbReference type="NCBIfam" id="TIGR03461"/>
    </source>
</evidence>
<proteinExistence type="inferred from homology"/>
<dbReference type="GO" id="GO:0005829">
    <property type="term" value="C:cytosol"/>
    <property type="evidence" value="ECO:0007669"/>
    <property type="project" value="TreeGrafter"/>
</dbReference>
<dbReference type="Gene3D" id="3.20.10.10">
    <property type="entry name" value="D-amino Acid Aminotransferase, subunit A, domain 2"/>
    <property type="match status" value="1"/>
</dbReference>
<evidence type="ECO:0000256" key="9">
    <source>
        <dbReference type="ARBA" id="ARBA00049529"/>
    </source>
</evidence>
<evidence type="ECO:0000256" key="8">
    <source>
        <dbReference type="ARBA" id="ARBA00035676"/>
    </source>
</evidence>
<evidence type="ECO:0000256" key="1">
    <source>
        <dbReference type="ARBA" id="ARBA00001933"/>
    </source>
</evidence>
<dbReference type="KEGG" id="ntg:NSCAC_0912"/>
<dbReference type="InterPro" id="IPR001544">
    <property type="entry name" value="Aminotrans_IV"/>
</dbReference>
<evidence type="ECO:0000256" key="5">
    <source>
        <dbReference type="ARBA" id="ARBA00022909"/>
    </source>
</evidence>
<dbReference type="PANTHER" id="PTHR42743:SF2">
    <property type="entry name" value="AMINODEOXYCHORISMATE LYASE"/>
    <property type="match status" value="1"/>
</dbReference>
<dbReference type="NCBIfam" id="TIGR03461">
    <property type="entry name" value="pabC_Proteo"/>
    <property type="match status" value="1"/>
</dbReference>
<dbReference type="FunFam" id="3.20.10.10:FF:000002">
    <property type="entry name" value="D-alanine aminotransferase"/>
    <property type="match status" value="1"/>
</dbReference>
<comment type="function">
    <text evidence="10">Involved in the biosynthesis of p-aminobenzoate (PABA), a precursor of tetrahydrofolate. Converts 4-amino-4-deoxychorismate into 4-aminobenzoate (PABA) and pyruvate.</text>
</comment>
<evidence type="ECO:0000313" key="13">
    <source>
        <dbReference type="EMBL" id="CAB1275926.1"/>
    </source>
</evidence>
<protein>
    <recommendedName>
        <fullName evidence="11 12">Aminodeoxychorismate lyase</fullName>
        <ecNumber evidence="8 12">4.1.3.38</ecNumber>
    </recommendedName>
</protein>
<dbReference type="SUPFAM" id="SSF56752">
    <property type="entry name" value="D-aminoacid aminotransferase-like PLP-dependent enzymes"/>
    <property type="match status" value="1"/>
</dbReference>
<name>A0A7G1Q9F7_9GAMM</name>
<evidence type="ECO:0000256" key="11">
    <source>
        <dbReference type="ARBA" id="ARBA00069174"/>
    </source>
</evidence>
<evidence type="ECO:0000256" key="6">
    <source>
        <dbReference type="ARBA" id="ARBA00023239"/>
    </source>
</evidence>
<reference evidence="13 14" key="1">
    <citation type="submission" date="2020-03" db="EMBL/GenBank/DDBJ databases">
        <authorList>
            <person name="Picone N."/>
        </authorList>
    </citation>
    <scope>NUCLEOTIDE SEQUENCE [LARGE SCALE GENOMIC DNA]</scope>
    <source>
        <strain evidence="13">NSCAC1</strain>
    </source>
</reference>
<dbReference type="GO" id="GO:0008696">
    <property type="term" value="F:4-amino-4-deoxychorismate lyase activity"/>
    <property type="evidence" value="ECO:0007669"/>
    <property type="project" value="UniProtKB-UniRule"/>
</dbReference>
<dbReference type="GO" id="GO:0008153">
    <property type="term" value="P:4-aminobenzoate biosynthetic process"/>
    <property type="evidence" value="ECO:0007669"/>
    <property type="project" value="UniProtKB-UniRule"/>
</dbReference>
<evidence type="ECO:0000256" key="3">
    <source>
        <dbReference type="ARBA" id="ARBA00011738"/>
    </source>
</evidence>
<keyword evidence="14" id="KW-1185">Reference proteome</keyword>